<feature type="transmembrane region" description="Helical" evidence="1">
    <location>
        <begin position="195"/>
        <end position="219"/>
    </location>
</feature>
<accession>A0A7X3MEL8</accession>
<feature type="transmembrane region" description="Helical" evidence="1">
    <location>
        <begin position="67"/>
        <end position="87"/>
    </location>
</feature>
<organism evidence="3 4">
    <name type="scientific">Sporofaciens musculi</name>
    <dbReference type="NCBI Taxonomy" id="2681861"/>
    <lineage>
        <taxon>Bacteria</taxon>
        <taxon>Bacillati</taxon>
        <taxon>Bacillota</taxon>
        <taxon>Clostridia</taxon>
        <taxon>Lachnospirales</taxon>
        <taxon>Lachnospiraceae</taxon>
        <taxon>Sporofaciens</taxon>
    </lineage>
</organism>
<feature type="transmembrane region" description="Helical" evidence="1">
    <location>
        <begin position="42"/>
        <end position="61"/>
    </location>
</feature>
<feature type="transmembrane region" description="Helical" evidence="1">
    <location>
        <begin position="94"/>
        <end position="119"/>
    </location>
</feature>
<gene>
    <name evidence="3" type="ORF">GN277_06375</name>
</gene>
<feature type="transmembrane region" description="Helical" evidence="1">
    <location>
        <begin position="12"/>
        <end position="30"/>
    </location>
</feature>
<evidence type="ECO:0000313" key="4">
    <source>
        <dbReference type="Proteomes" id="UP000460412"/>
    </source>
</evidence>
<keyword evidence="1" id="KW-0812">Transmembrane</keyword>
<name>A0A7X3MEL8_9FIRM</name>
<feature type="transmembrane region" description="Helical" evidence="1">
    <location>
        <begin position="166"/>
        <end position="189"/>
    </location>
</feature>
<feature type="transmembrane region" description="Helical" evidence="1">
    <location>
        <begin position="131"/>
        <end position="154"/>
    </location>
</feature>
<evidence type="ECO:0000256" key="1">
    <source>
        <dbReference type="SAM" id="Phobius"/>
    </source>
</evidence>
<keyword evidence="1" id="KW-0472">Membrane</keyword>
<dbReference type="RefSeq" id="WP_159750333.1">
    <property type="nucleotide sequence ID" value="NZ_WUQX01000001.1"/>
</dbReference>
<dbReference type="SUPFAM" id="SSF55874">
    <property type="entry name" value="ATPase domain of HSP90 chaperone/DNA topoisomerase II/histidine kinase"/>
    <property type="match status" value="1"/>
</dbReference>
<feature type="domain" description="Sensor histidine kinase NatK-like C-terminal" evidence="2">
    <location>
        <begin position="338"/>
        <end position="433"/>
    </location>
</feature>
<dbReference type="Proteomes" id="UP000460412">
    <property type="component" value="Unassembled WGS sequence"/>
</dbReference>
<dbReference type="PANTHER" id="PTHR40448">
    <property type="entry name" value="TWO-COMPONENT SENSOR HISTIDINE KINASE"/>
    <property type="match status" value="1"/>
</dbReference>
<keyword evidence="4" id="KW-1185">Reference proteome</keyword>
<evidence type="ECO:0000259" key="2">
    <source>
        <dbReference type="Pfam" id="PF14501"/>
    </source>
</evidence>
<dbReference type="EMBL" id="WUQX01000001">
    <property type="protein sequence ID" value="MXP75016.1"/>
    <property type="molecule type" value="Genomic_DNA"/>
</dbReference>
<dbReference type="Pfam" id="PF14501">
    <property type="entry name" value="HATPase_c_5"/>
    <property type="match status" value="1"/>
</dbReference>
<dbReference type="AlphaFoldDB" id="A0A7X3MEL8"/>
<dbReference type="GO" id="GO:0042802">
    <property type="term" value="F:identical protein binding"/>
    <property type="evidence" value="ECO:0007669"/>
    <property type="project" value="TreeGrafter"/>
</dbReference>
<dbReference type="InterPro" id="IPR032834">
    <property type="entry name" value="NatK-like_C"/>
</dbReference>
<dbReference type="InterPro" id="IPR036890">
    <property type="entry name" value="HATPase_C_sf"/>
</dbReference>
<dbReference type="Gene3D" id="3.30.565.10">
    <property type="entry name" value="Histidine kinase-like ATPase, C-terminal domain"/>
    <property type="match status" value="1"/>
</dbReference>
<comment type="caution">
    <text evidence="3">The sequence shown here is derived from an EMBL/GenBank/DDBJ whole genome shotgun (WGS) entry which is preliminary data.</text>
</comment>
<proteinExistence type="predicted"/>
<protein>
    <submittedName>
        <fullName evidence="3">GHKL domain-containing protein</fullName>
    </submittedName>
</protein>
<dbReference type="PANTHER" id="PTHR40448:SF1">
    <property type="entry name" value="TWO-COMPONENT SENSOR HISTIDINE KINASE"/>
    <property type="match status" value="1"/>
</dbReference>
<sequence length="455" mass="53047">MNWSESATLNETLRILETFVITLCTWFFMSHTDQNIEGKKRYRFLLLLLYWAGFAGITFGLKYNSYINLFLPIYMIVMTMATGYSLYNRQRIYVFYYFLFPVTIVAARIFIGYLMYGYMSARWGTIIFDYYLANVVLVISQLTAILLTGVWIVLLNRSKYEHMKGVRFAGLFLPPAVSVFIIFSLIFIGNVFMQMYGVFLIIIDIFFLVFMNLYVWYLFSYQSKNEKLRAELELWRKHSEMQYQYYERVEGQYLASRKMIHDMRNHLQAIEALKEQDGDKGKEYLRDMHQMLDSLTLVSYTHNRMLNIILNEKAAAARESGILMDIQIGRINLGHMRDMDMTTIFANLLDNALEAAGQAKGEGRIQIRADAFHEFTVVRIKNTMGTRHKSREEGGRLHMGIGLINVGHTLEKYGGGMVTEETEDEFVVKLTIPDDSERMQGRVGKWISEEGEKDL</sequence>
<evidence type="ECO:0000313" key="3">
    <source>
        <dbReference type="EMBL" id="MXP75016.1"/>
    </source>
</evidence>
<keyword evidence="1" id="KW-1133">Transmembrane helix</keyword>
<reference evidence="3 4" key="1">
    <citation type="submission" date="2019-12" db="EMBL/GenBank/DDBJ databases">
        <title>Sporaefaciens musculi gen. nov., sp. nov., a novel bacterium isolated from the caecum of an obese mouse.</title>
        <authorList>
            <person name="Rasmussen T.S."/>
            <person name="Streidl T."/>
            <person name="Hitch T.C.A."/>
            <person name="Wortmann E."/>
            <person name="Deptula P."/>
            <person name="Hansen M."/>
            <person name="Nielsen D.S."/>
            <person name="Clavel T."/>
            <person name="Vogensen F.K."/>
        </authorList>
    </citation>
    <scope>NUCLEOTIDE SEQUENCE [LARGE SCALE GENOMIC DNA]</scope>
    <source>
        <strain evidence="3 4">WCA-9-b2</strain>
    </source>
</reference>